<keyword evidence="9" id="KW-1185">Reference proteome</keyword>
<dbReference type="GO" id="GO:0016020">
    <property type="term" value="C:membrane"/>
    <property type="evidence" value="ECO:0007669"/>
    <property type="project" value="UniProtKB-SubCell"/>
</dbReference>
<evidence type="ECO:0000313" key="8">
    <source>
        <dbReference type="EMBL" id="PVU92717.1"/>
    </source>
</evidence>
<keyword evidence="6 7" id="KW-0472">Membrane</keyword>
<comment type="caution">
    <text evidence="8">The sequence shown here is derived from an EMBL/GenBank/DDBJ whole genome shotgun (WGS) entry which is preliminary data.</text>
</comment>
<dbReference type="EMBL" id="MBFR01000151">
    <property type="protein sequence ID" value="PVU92717.1"/>
    <property type="molecule type" value="Genomic_DNA"/>
</dbReference>
<evidence type="ECO:0000256" key="2">
    <source>
        <dbReference type="ARBA" id="ARBA00005227"/>
    </source>
</evidence>
<dbReference type="GO" id="GO:0007034">
    <property type="term" value="P:vacuolar transport"/>
    <property type="evidence" value="ECO:0007669"/>
    <property type="project" value="TreeGrafter"/>
</dbReference>
<dbReference type="PANTHER" id="PTHR10766">
    <property type="entry name" value="TRANSMEMBRANE 9 SUPERFAMILY PROTEIN"/>
    <property type="match status" value="1"/>
</dbReference>
<sequence>MLLFVTLLLVFLFSANSFYLPGLSPKNYFKNDIVPLHVNSLVPALKDNGKVKATVAYEYYNKNFNFCRPKDGLIKPVSGSLGSVLSGDRIYESPFELFMLKNEQCKLLCVSDLSIIKTKFLIARIEENYKLDWLIDGLPAAQFYKKDNHNVIIDVGLPLGSYEPNESPTINNHYDIEIHYHTVNKLHYRVVGVYVTPKSKLTKLSSSGSVDCSIDSPMHLTRSSKNKITYTYSVLWKESEITWATRWDTYLTVKNKTAHWLRALRSDVIRYNQNENDAMSEDFGWKLIHGDVFRPPQNLDVLCVLVGNGYQLFYMCLSTILFALLGFLSPSSRGSLTISALLLYMIFGFSSGYNSSHLYNSFGGSNKQSNIVKTIFIVPLDSSSSVPAGALFQLVLLWFVVNIPLSLLGSYFGYRTRIIRPPVDTNQIPRQVPGKVWYLRRPITILLGGLFPFGAISIELYFIMSSWWFRHIYYMFGFLFLVYILLVITCAEMTMLMIYFNLCSEDYNWWWLSFQIGGASGIYMFAYGIYFYIYNTSLTYFSGTLLYFGWLLIASLLLFILTGTIGFVASHYFILNIYKLIKVD</sequence>
<feature type="transmembrane region" description="Helical" evidence="7">
    <location>
        <begin position="336"/>
        <end position="353"/>
    </location>
</feature>
<feature type="transmembrane region" description="Helical" evidence="7">
    <location>
        <begin position="445"/>
        <end position="469"/>
    </location>
</feature>
<evidence type="ECO:0000256" key="7">
    <source>
        <dbReference type="RuleBase" id="RU363079"/>
    </source>
</evidence>
<feature type="transmembrane region" description="Helical" evidence="7">
    <location>
        <begin position="509"/>
        <end position="533"/>
    </location>
</feature>
<gene>
    <name evidence="8" type="ORF">BB561_003649</name>
</gene>
<proteinExistence type="inferred from homology"/>
<evidence type="ECO:0000256" key="4">
    <source>
        <dbReference type="ARBA" id="ARBA00022729"/>
    </source>
</evidence>
<feature type="transmembrane region" description="Helical" evidence="7">
    <location>
        <begin position="475"/>
        <end position="502"/>
    </location>
</feature>
<feature type="transmembrane region" description="Helical" evidence="7">
    <location>
        <begin position="545"/>
        <end position="575"/>
    </location>
</feature>
<comment type="similarity">
    <text evidence="2 7">Belongs to the nonaspanin (TM9SF) (TC 9.A.2) family.</text>
</comment>
<keyword evidence="3 7" id="KW-0812">Transmembrane</keyword>
<accession>A0A2T9YK60</accession>
<dbReference type="AlphaFoldDB" id="A0A2T9YK60"/>
<feature type="signal peptide" evidence="7">
    <location>
        <begin position="1"/>
        <end position="17"/>
    </location>
</feature>
<feature type="transmembrane region" description="Helical" evidence="7">
    <location>
        <begin position="390"/>
        <end position="412"/>
    </location>
</feature>
<keyword evidence="5 7" id="KW-1133">Transmembrane helix</keyword>
<dbReference type="STRING" id="133385.A0A2T9YK60"/>
<organism evidence="8 9">
    <name type="scientific">Smittium simulii</name>
    <dbReference type="NCBI Taxonomy" id="133385"/>
    <lineage>
        <taxon>Eukaryota</taxon>
        <taxon>Fungi</taxon>
        <taxon>Fungi incertae sedis</taxon>
        <taxon>Zoopagomycota</taxon>
        <taxon>Kickxellomycotina</taxon>
        <taxon>Harpellomycetes</taxon>
        <taxon>Harpellales</taxon>
        <taxon>Legeriomycetaceae</taxon>
        <taxon>Smittium</taxon>
    </lineage>
</organism>
<evidence type="ECO:0000256" key="1">
    <source>
        <dbReference type="ARBA" id="ARBA00004141"/>
    </source>
</evidence>
<feature type="transmembrane region" description="Helical" evidence="7">
    <location>
        <begin position="312"/>
        <end position="329"/>
    </location>
</feature>
<dbReference type="InterPro" id="IPR004240">
    <property type="entry name" value="EMP70"/>
</dbReference>
<dbReference type="Proteomes" id="UP000245383">
    <property type="component" value="Unassembled WGS sequence"/>
</dbReference>
<keyword evidence="4 7" id="KW-0732">Signal</keyword>
<protein>
    <recommendedName>
        <fullName evidence="7">Transmembrane 9 superfamily member</fullName>
    </recommendedName>
</protein>
<comment type="subcellular location">
    <subcellularLocation>
        <location evidence="1">Membrane</location>
        <topology evidence="1">Multi-pass membrane protein</topology>
    </subcellularLocation>
</comment>
<dbReference type="PANTHER" id="PTHR10766:SF111">
    <property type="entry name" value="TRANSMEMBRANE 9 SUPERFAMILY MEMBER 2"/>
    <property type="match status" value="1"/>
</dbReference>
<dbReference type="GO" id="GO:0005737">
    <property type="term" value="C:cytoplasm"/>
    <property type="evidence" value="ECO:0007669"/>
    <property type="project" value="UniProtKB-ARBA"/>
</dbReference>
<evidence type="ECO:0000313" key="9">
    <source>
        <dbReference type="Proteomes" id="UP000245383"/>
    </source>
</evidence>
<dbReference type="Pfam" id="PF02990">
    <property type="entry name" value="EMP70"/>
    <property type="match status" value="1"/>
</dbReference>
<comment type="caution">
    <text evidence="7">Lacks conserved residue(s) required for the propagation of feature annotation.</text>
</comment>
<reference evidence="8 9" key="1">
    <citation type="journal article" date="2018" name="MBio">
        <title>Comparative Genomics Reveals the Core Gene Toolbox for the Fungus-Insect Symbiosis.</title>
        <authorList>
            <person name="Wang Y."/>
            <person name="Stata M."/>
            <person name="Wang W."/>
            <person name="Stajich J.E."/>
            <person name="White M.M."/>
            <person name="Moncalvo J.M."/>
        </authorList>
    </citation>
    <scope>NUCLEOTIDE SEQUENCE [LARGE SCALE GENOMIC DNA]</scope>
    <source>
        <strain evidence="8 9">SWE-8-4</strain>
    </source>
</reference>
<evidence type="ECO:0000256" key="5">
    <source>
        <dbReference type="ARBA" id="ARBA00022989"/>
    </source>
</evidence>
<feature type="chain" id="PRO_5015374075" description="Transmembrane 9 superfamily member" evidence="7">
    <location>
        <begin position="18"/>
        <end position="584"/>
    </location>
</feature>
<dbReference type="OrthoDB" id="1666796at2759"/>
<name>A0A2T9YK60_9FUNG</name>
<evidence type="ECO:0000256" key="6">
    <source>
        <dbReference type="ARBA" id="ARBA00023136"/>
    </source>
</evidence>
<dbReference type="GO" id="GO:0072657">
    <property type="term" value="P:protein localization to membrane"/>
    <property type="evidence" value="ECO:0007669"/>
    <property type="project" value="TreeGrafter"/>
</dbReference>
<evidence type="ECO:0000256" key="3">
    <source>
        <dbReference type="ARBA" id="ARBA00022692"/>
    </source>
</evidence>